<accession>A0A923SNM2</accession>
<protein>
    <recommendedName>
        <fullName evidence="4">Probable cell division protein WhiA</fullName>
    </recommendedName>
</protein>
<dbReference type="InterPro" id="IPR039518">
    <property type="entry name" value="WhiA_LAGLIDADG_dom"/>
</dbReference>
<feature type="domain" description="Sporulation transcription regulator WhiA N-terminal" evidence="6">
    <location>
        <begin position="19"/>
        <end position="107"/>
    </location>
</feature>
<sequence>MSFASETKNELARMLPEKKCCMLADIAGFMRLAGSIRLVGGGRFEIVMMTSNLAVVRHYKTLIRNYFSVDIGIGVEQGNTLEKSSNYILSIGPEDRSEQILREAGILMVKEGMNFISDGIYDGIIKTKCCRKSYLRGAFLASGTVSNPEKGYHFELHTSTETQARDLRKVLNSFTDISPRIVARKKGFGVYLKAREQIRDVLAIMGASSQFFEFDNVLMMKDLMSKTHRENNLDNANIDKALRAAEQQIRSIERIQRQKGLAFLSPKLQETAQARLDHPELGIEELGKLMNPPLSKSGVNNRLRKIEEIAKKLPGESVK</sequence>
<dbReference type="GO" id="GO:0043937">
    <property type="term" value="P:regulation of sporulation"/>
    <property type="evidence" value="ECO:0007669"/>
    <property type="project" value="InterPro"/>
</dbReference>
<dbReference type="RefSeq" id="WP_249287585.1">
    <property type="nucleotide sequence ID" value="NZ_JACRWC010000114.1"/>
</dbReference>
<keyword evidence="2 4" id="KW-0238">DNA-binding</keyword>
<dbReference type="HAMAP" id="MF_01420">
    <property type="entry name" value="HTH_type_WhiA"/>
    <property type="match status" value="1"/>
</dbReference>
<evidence type="ECO:0000256" key="2">
    <source>
        <dbReference type="ARBA" id="ARBA00023125"/>
    </source>
</evidence>
<comment type="caution">
    <text evidence="8">The sequence shown here is derived from an EMBL/GenBank/DDBJ whole genome shotgun (WGS) entry which is preliminary data.</text>
</comment>
<dbReference type="Pfam" id="PF02650">
    <property type="entry name" value="HTH_WhiA"/>
    <property type="match status" value="1"/>
</dbReference>
<dbReference type="InterPro" id="IPR023054">
    <property type="entry name" value="Sporulation_regulator_WhiA_C"/>
</dbReference>
<evidence type="ECO:0000313" key="8">
    <source>
        <dbReference type="EMBL" id="MBC6000281.1"/>
    </source>
</evidence>
<dbReference type="PANTHER" id="PTHR37307:SF1">
    <property type="entry name" value="CELL DIVISION PROTEIN WHIA-RELATED"/>
    <property type="match status" value="1"/>
</dbReference>
<dbReference type="Pfam" id="PF14527">
    <property type="entry name" value="LAGLIDADG_WhiA"/>
    <property type="match status" value="1"/>
</dbReference>
<dbReference type="PANTHER" id="PTHR37307">
    <property type="entry name" value="CELL DIVISION PROTEIN WHIA-RELATED"/>
    <property type="match status" value="1"/>
</dbReference>
<dbReference type="GO" id="GO:0003677">
    <property type="term" value="F:DNA binding"/>
    <property type="evidence" value="ECO:0007669"/>
    <property type="project" value="UniProtKB-UniRule"/>
</dbReference>
<dbReference type="Pfam" id="PF10298">
    <property type="entry name" value="WhiA_N"/>
    <property type="match status" value="1"/>
</dbReference>
<evidence type="ECO:0000259" key="6">
    <source>
        <dbReference type="Pfam" id="PF10298"/>
    </source>
</evidence>
<evidence type="ECO:0000256" key="4">
    <source>
        <dbReference type="HAMAP-Rule" id="MF_01420"/>
    </source>
</evidence>
<keyword evidence="3 4" id="KW-0131">Cell cycle</keyword>
<keyword evidence="9" id="KW-1185">Reference proteome</keyword>
<dbReference type="NCBIfam" id="TIGR00647">
    <property type="entry name" value="DNA_bind_WhiA"/>
    <property type="match status" value="1"/>
</dbReference>
<name>A0A923SNM2_9FIRM</name>
<evidence type="ECO:0000259" key="5">
    <source>
        <dbReference type="Pfam" id="PF02650"/>
    </source>
</evidence>
<dbReference type="GO" id="GO:0051301">
    <property type="term" value="P:cell division"/>
    <property type="evidence" value="ECO:0007669"/>
    <property type="project" value="UniProtKB-UniRule"/>
</dbReference>
<evidence type="ECO:0000256" key="1">
    <source>
        <dbReference type="ARBA" id="ARBA00022618"/>
    </source>
</evidence>
<feature type="domain" description="WhiA LAGLIDADG-like" evidence="7">
    <location>
        <begin position="132"/>
        <end position="222"/>
    </location>
</feature>
<dbReference type="Gene3D" id="3.10.28.10">
    <property type="entry name" value="Homing endonucleases"/>
    <property type="match status" value="1"/>
</dbReference>
<dbReference type="InterPro" id="IPR003802">
    <property type="entry name" value="Sporulation_regulator_WhiA"/>
</dbReference>
<evidence type="ECO:0000313" key="9">
    <source>
        <dbReference type="Proteomes" id="UP000644115"/>
    </source>
</evidence>
<dbReference type="SUPFAM" id="SSF55608">
    <property type="entry name" value="Homing endonucleases"/>
    <property type="match status" value="1"/>
</dbReference>
<organism evidence="8 9">
    <name type="scientific">Lentihominibacter faecis</name>
    <dbReference type="NCBI Taxonomy" id="2764712"/>
    <lineage>
        <taxon>Bacteria</taxon>
        <taxon>Bacillati</taxon>
        <taxon>Bacillota</taxon>
        <taxon>Clostridia</taxon>
        <taxon>Peptostreptococcales</taxon>
        <taxon>Anaerovoracaceae</taxon>
        <taxon>Lentihominibacter</taxon>
    </lineage>
</organism>
<reference evidence="8" key="1">
    <citation type="submission" date="2020-08" db="EMBL/GenBank/DDBJ databases">
        <authorList>
            <person name="Liu C."/>
            <person name="Sun Q."/>
        </authorList>
    </citation>
    <scope>NUCLEOTIDE SEQUENCE</scope>
    <source>
        <strain evidence="8">BX16</strain>
    </source>
</reference>
<comment type="similarity">
    <text evidence="4">Belongs to the WhiA family.</text>
</comment>
<evidence type="ECO:0000256" key="3">
    <source>
        <dbReference type="ARBA" id="ARBA00023306"/>
    </source>
</evidence>
<comment type="function">
    <text evidence="4">Involved in cell division and chromosome segregation.</text>
</comment>
<proteinExistence type="inferred from homology"/>
<evidence type="ECO:0000259" key="7">
    <source>
        <dbReference type="Pfam" id="PF14527"/>
    </source>
</evidence>
<dbReference type="EMBL" id="JACRWC010000114">
    <property type="protein sequence ID" value="MBC6000281.1"/>
    <property type="molecule type" value="Genomic_DNA"/>
</dbReference>
<dbReference type="InterPro" id="IPR027434">
    <property type="entry name" value="Homing_endonucl"/>
</dbReference>
<feature type="domain" description="Sporulation regulator WhiA C-terminal" evidence="5">
    <location>
        <begin position="229"/>
        <end position="310"/>
    </location>
</feature>
<dbReference type="Proteomes" id="UP000644115">
    <property type="component" value="Unassembled WGS sequence"/>
</dbReference>
<dbReference type="InterPro" id="IPR018478">
    <property type="entry name" value="Sporu_reg_WhiA_N_dom"/>
</dbReference>
<gene>
    <name evidence="4 8" type="primary">whiA</name>
    <name evidence="8" type="ORF">H8876_09745</name>
</gene>
<keyword evidence="1 4" id="KW-0132">Cell division</keyword>
<dbReference type="AlphaFoldDB" id="A0A923SNM2"/>